<proteinExistence type="predicted"/>
<feature type="compositionally biased region" description="Basic and acidic residues" evidence="1">
    <location>
        <begin position="53"/>
        <end position="64"/>
    </location>
</feature>
<dbReference type="EMBL" id="BAABFL010000065">
    <property type="protein sequence ID" value="GAA4648358.1"/>
    <property type="molecule type" value="Genomic_DNA"/>
</dbReference>
<evidence type="ECO:0000313" key="3">
    <source>
        <dbReference type="Proteomes" id="UP001500604"/>
    </source>
</evidence>
<dbReference type="Proteomes" id="UP001500604">
    <property type="component" value="Unassembled WGS sequence"/>
</dbReference>
<dbReference type="RefSeq" id="WP_345193929.1">
    <property type="nucleotide sequence ID" value="NZ_BAABFL010000065.1"/>
</dbReference>
<protein>
    <submittedName>
        <fullName evidence="2">Uncharacterized protein</fullName>
    </submittedName>
</protein>
<feature type="compositionally biased region" description="Basic residues" evidence="1">
    <location>
        <begin position="76"/>
        <end position="98"/>
    </location>
</feature>
<organism evidence="2 3">
    <name type="scientific">Kistimonas scapharcae</name>
    <dbReference type="NCBI Taxonomy" id="1036133"/>
    <lineage>
        <taxon>Bacteria</taxon>
        <taxon>Pseudomonadati</taxon>
        <taxon>Pseudomonadota</taxon>
        <taxon>Gammaproteobacteria</taxon>
        <taxon>Oceanospirillales</taxon>
        <taxon>Endozoicomonadaceae</taxon>
        <taxon>Kistimonas</taxon>
    </lineage>
</organism>
<comment type="caution">
    <text evidence="2">The sequence shown here is derived from an EMBL/GenBank/DDBJ whole genome shotgun (WGS) entry which is preliminary data.</text>
</comment>
<evidence type="ECO:0000256" key="1">
    <source>
        <dbReference type="SAM" id="MobiDB-lite"/>
    </source>
</evidence>
<sequence>MATEDENLHNAIYENNKLVNNVEDQLKQLDALRQELGLEQGAGKAFMEQIPESAEKRNEAEKELQQLGSTTPSTSKKNRKKQKKRSKMARAMKNKLQI</sequence>
<feature type="region of interest" description="Disordered" evidence="1">
    <location>
        <begin position="53"/>
        <end position="98"/>
    </location>
</feature>
<name>A0ABP8UWR8_9GAMM</name>
<gene>
    <name evidence="2" type="ORF">GCM10023116_06250</name>
</gene>
<evidence type="ECO:0000313" key="2">
    <source>
        <dbReference type="EMBL" id="GAA4648358.1"/>
    </source>
</evidence>
<accession>A0ABP8UWR8</accession>
<reference evidence="3" key="1">
    <citation type="journal article" date="2019" name="Int. J. Syst. Evol. Microbiol.">
        <title>The Global Catalogue of Microorganisms (GCM) 10K type strain sequencing project: providing services to taxonomists for standard genome sequencing and annotation.</title>
        <authorList>
            <consortium name="The Broad Institute Genomics Platform"/>
            <consortium name="The Broad Institute Genome Sequencing Center for Infectious Disease"/>
            <person name="Wu L."/>
            <person name="Ma J."/>
        </authorList>
    </citation>
    <scope>NUCLEOTIDE SEQUENCE [LARGE SCALE GENOMIC DNA]</scope>
    <source>
        <strain evidence="3">JCM 17805</strain>
    </source>
</reference>
<keyword evidence="3" id="KW-1185">Reference proteome</keyword>